<evidence type="ECO:0000313" key="1">
    <source>
        <dbReference type="EMBL" id="MFD1366791.1"/>
    </source>
</evidence>
<gene>
    <name evidence="1" type="ORF">ACFQ5G_15670</name>
</gene>
<name>A0ABW4A7V7_9ACTN</name>
<sequence>MSARIGYAGVALSFLVGVLAFAGLLDGNGSVGAPAASEPAAVQIADGPSGSLIWD</sequence>
<comment type="caution">
    <text evidence="1">The sequence shown here is derived from an EMBL/GenBank/DDBJ whole genome shotgun (WGS) entry which is preliminary data.</text>
</comment>
<dbReference type="RefSeq" id="WP_317787994.1">
    <property type="nucleotide sequence ID" value="NZ_AP028461.1"/>
</dbReference>
<organism evidence="1 2">
    <name type="scientific">Actinoplanes sichuanensis</name>
    <dbReference type="NCBI Taxonomy" id="512349"/>
    <lineage>
        <taxon>Bacteria</taxon>
        <taxon>Bacillati</taxon>
        <taxon>Actinomycetota</taxon>
        <taxon>Actinomycetes</taxon>
        <taxon>Micromonosporales</taxon>
        <taxon>Micromonosporaceae</taxon>
        <taxon>Actinoplanes</taxon>
    </lineage>
</organism>
<evidence type="ECO:0000313" key="2">
    <source>
        <dbReference type="Proteomes" id="UP001597183"/>
    </source>
</evidence>
<keyword evidence="2" id="KW-1185">Reference proteome</keyword>
<accession>A0ABW4A7V7</accession>
<reference evidence="2" key="1">
    <citation type="journal article" date="2019" name="Int. J. Syst. Evol. Microbiol.">
        <title>The Global Catalogue of Microorganisms (GCM) 10K type strain sequencing project: providing services to taxonomists for standard genome sequencing and annotation.</title>
        <authorList>
            <consortium name="The Broad Institute Genomics Platform"/>
            <consortium name="The Broad Institute Genome Sequencing Center for Infectious Disease"/>
            <person name="Wu L."/>
            <person name="Ma J."/>
        </authorList>
    </citation>
    <scope>NUCLEOTIDE SEQUENCE [LARGE SCALE GENOMIC DNA]</scope>
    <source>
        <strain evidence="2">CCM 7526</strain>
    </source>
</reference>
<dbReference type="Proteomes" id="UP001597183">
    <property type="component" value="Unassembled WGS sequence"/>
</dbReference>
<proteinExistence type="predicted"/>
<dbReference type="EMBL" id="JBHTMK010000019">
    <property type="protein sequence ID" value="MFD1366791.1"/>
    <property type="molecule type" value="Genomic_DNA"/>
</dbReference>
<protein>
    <submittedName>
        <fullName evidence="1">Uncharacterized protein</fullName>
    </submittedName>
</protein>